<feature type="domain" description="BIG2" evidence="1">
    <location>
        <begin position="283"/>
        <end position="363"/>
    </location>
</feature>
<dbReference type="RefSeq" id="WP_379287118.1">
    <property type="nucleotide sequence ID" value="NZ_JBHTIU010000027.1"/>
</dbReference>
<dbReference type="Gene3D" id="2.60.40.1080">
    <property type="match status" value="9"/>
</dbReference>
<evidence type="ECO:0000313" key="3">
    <source>
        <dbReference type="Proteomes" id="UP001597120"/>
    </source>
</evidence>
<dbReference type="Pfam" id="PF02368">
    <property type="entry name" value="Big_2"/>
    <property type="match status" value="1"/>
</dbReference>
<protein>
    <submittedName>
        <fullName evidence="2">Ig-like domain-containing protein</fullName>
    </submittedName>
</protein>
<proteinExistence type="predicted"/>
<feature type="domain" description="BIG2" evidence="1">
    <location>
        <begin position="33"/>
        <end position="113"/>
    </location>
</feature>
<evidence type="ECO:0000313" key="2">
    <source>
        <dbReference type="EMBL" id="MFD0868929.1"/>
    </source>
</evidence>
<evidence type="ECO:0000259" key="1">
    <source>
        <dbReference type="SMART" id="SM00635"/>
    </source>
</evidence>
<dbReference type="InterPro" id="IPR008964">
    <property type="entry name" value="Invasin/intimin_cell_adhesion"/>
</dbReference>
<sequence length="782" mass="84079">MRQGRLQKIVQVVLCMTMLFYCMGAGSIMAAEEISRLVLSKNELTMEIGDTQSLTATAVYVNGKTEEVTIKTDWESENPEVASVYAGTITAKGEGTAVLTATYQGKTVVVKVTIHKKVKALTKDRHSLQLRTGVKEQVELTAFYSDGTKEVVTEKAEWSVDNYEVATVVNGTVEGLGSGTATVVAKFGSRSVSIPVSVELVRRLDADKPQVSLLVDGTERITLQATFPDGTVEDVTEQAEWSSSNETVADAIRGEITAYAPGETVITAKYGSKSASVKVDVDSAKKLEVDRQSLFMRVNNTEQLTLKATYADGRVEDITNAAKWTSSDEKIAFVSKGKVHASAPGEVIITAHFEAKSIDIAIDVEVPRLLEIDREFLSLQKGQSEPLKLFATYQDGTREDVTNKAEWKSDKEATAFAAKGVVTGKRSGEATITAKYGNKTASIVVDVDIPRKLTTDIDSLALQKGDTHQVTVHAVYADGRMEEVTHQAEWSAGSDSSVEVRRGLITATDSGEAKVTATYSGRTVTIPVFVDVVQELSADRKTLMLNQGQTGYIKLTSTDKAGNVRDVTRDAEWLSSSPKYADVSKGAVTAFERGKTIITAKYGGQSVTIAVDVDIITKLTADTRALSLKSGDQKQIAVTATFSNGSERDVTAEADWKTSSYKVADVDHAGQVTAAGYGKAKITASYGGKSISVQVDVDTLKYLKTDVVQLELKKGQTYSAKATATYADGTDEDVSVEALWQSSKLIVADVKDGIIRANGPGKATITVKFAGKRTKIIVTVTD</sequence>
<dbReference type="EMBL" id="JBHTIU010000027">
    <property type="protein sequence ID" value="MFD0868929.1"/>
    <property type="molecule type" value="Genomic_DNA"/>
</dbReference>
<feature type="domain" description="BIG2" evidence="1">
    <location>
        <begin position="615"/>
        <end position="696"/>
    </location>
</feature>
<reference evidence="3" key="1">
    <citation type="journal article" date="2019" name="Int. J. Syst. Evol. Microbiol.">
        <title>The Global Catalogue of Microorganisms (GCM) 10K type strain sequencing project: providing services to taxonomists for standard genome sequencing and annotation.</title>
        <authorList>
            <consortium name="The Broad Institute Genomics Platform"/>
            <consortium name="The Broad Institute Genome Sequencing Center for Infectious Disease"/>
            <person name="Wu L."/>
            <person name="Ma J."/>
        </authorList>
    </citation>
    <scope>NUCLEOTIDE SEQUENCE [LARGE SCALE GENOMIC DNA]</scope>
    <source>
        <strain evidence="3">CCUG 57263</strain>
    </source>
</reference>
<dbReference type="InterPro" id="IPR003343">
    <property type="entry name" value="Big_2"/>
</dbReference>
<dbReference type="SUPFAM" id="SSF49373">
    <property type="entry name" value="Invasin/intimin cell-adhesion fragments"/>
    <property type="match status" value="7"/>
</dbReference>
<feature type="domain" description="BIG2" evidence="1">
    <location>
        <begin position="117"/>
        <end position="197"/>
    </location>
</feature>
<accession>A0ABW3D8X2</accession>
<feature type="domain" description="BIG2" evidence="1">
    <location>
        <begin position="449"/>
        <end position="529"/>
    </location>
</feature>
<keyword evidence="3" id="KW-1185">Reference proteome</keyword>
<organism evidence="2 3">
    <name type="scientific">Paenibacillus residui</name>
    <dbReference type="NCBI Taxonomy" id="629724"/>
    <lineage>
        <taxon>Bacteria</taxon>
        <taxon>Bacillati</taxon>
        <taxon>Bacillota</taxon>
        <taxon>Bacilli</taxon>
        <taxon>Bacillales</taxon>
        <taxon>Paenibacillaceae</taxon>
        <taxon>Paenibacillus</taxon>
    </lineage>
</organism>
<gene>
    <name evidence="2" type="ORF">ACFQ03_07190</name>
</gene>
<dbReference type="SMART" id="SM00635">
    <property type="entry name" value="BID_2"/>
    <property type="match status" value="9"/>
</dbReference>
<name>A0ABW3D8X2_9BACL</name>
<dbReference type="Proteomes" id="UP001597120">
    <property type="component" value="Unassembled WGS sequence"/>
</dbReference>
<feature type="domain" description="BIG2" evidence="1">
    <location>
        <begin position="205"/>
        <end position="280"/>
    </location>
</feature>
<feature type="domain" description="BIG2" evidence="1">
    <location>
        <begin position="532"/>
        <end position="612"/>
    </location>
</feature>
<comment type="caution">
    <text evidence="2">The sequence shown here is derived from an EMBL/GenBank/DDBJ whole genome shotgun (WGS) entry which is preliminary data.</text>
</comment>
<feature type="domain" description="BIG2" evidence="1">
    <location>
        <begin position="366"/>
        <end position="446"/>
    </location>
</feature>
<feature type="domain" description="BIG2" evidence="1">
    <location>
        <begin position="699"/>
        <end position="779"/>
    </location>
</feature>